<gene>
    <name evidence="1" type="ORF">CPELLU_LOCUS13991</name>
</gene>
<dbReference type="AlphaFoldDB" id="A0A9N9IK41"/>
<organism evidence="1 2">
    <name type="scientific">Cetraspora pellucida</name>
    <dbReference type="NCBI Taxonomy" id="1433469"/>
    <lineage>
        <taxon>Eukaryota</taxon>
        <taxon>Fungi</taxon>
        <taxon>Fungi incertae sedis</taxon>
        <taxon>Mucoromycota</taxon>
        <taxon>Glomeromycotina</taxon>
        <taxon>Glomeromycetes</taxon>
        <taxon>Diversisporales</taxon>
        <taxon>Gigasporaceae</taxon>
        <taxon>Cetraspora</taxon>
    </lineage>
</organism>
<name>A0A9N9IK41_9GLOM</name>
<proteinExistence type="predicted"/>
<dbReference type="OrthoDB" id="2442217at2759"/>
<reference evidence="1" key="1">
    <citation type="submission" date="2021-06" db="EMBL/GenBank/DDBJ databases">
        <authorList>
            <person name="Kallberg Y."/>
            <person name="Tangrot J."/>
            <person name="Rosling A."/>
        </authorList>
    </citation>
    <scope>NUCLEOTIDE SEQUENCE</scope>
    <source>
        <strain evidence="1">FL966</strain>
    </source>
</reference>
<dbReference type="Proteomes" id="UP000789759">
    <property type="component" value="Unassembled WGS sequence"/>
</dbReference>
<comment type="caution">
    <text evidence="1">The sequence shown here is derived from an EMBL/GenBank/DDBJ whole genome shotgun (WGS) entry which is preliminary data.</text>
</comment>
<sequence length="405" mass="46427">DIPILQEISDEEIGSEYTEEISTIRTKLITPCIIIDNDYGEIRCYAVNGVNRELQFLGCYEKNDEHLHIRMGTGAKKDSGCIAMHLDDIETALCHFVKLIEMVAHSENEVTKKNLLRILILCLENFDLDSSSAPSQLSSLFVVNTIFKIKRLDFSKQQFIQKPKKYEEFGKLLALEVLRSRTSLAPCKLILEYPDSLQQYYEIIPKCLTSFFDGLVLTLQLKKYEIVKQKQKERKTPSTTNIDLCGKNLVVEQWTEMLTQIFNQLITEYPLGFAIDKINTVLKEVVGKGCNVSLSTVIILEAEPVPNSNLAVHKTCEIYIEDLKLNQGDSLDIVNRKEALWKLVNKLSEEIFSDESEKHPLFEISDQLTPSRYECMFTCYNKGVIRITNIVKQDILKQETHIAKE</sequence>
<evidence type="ECO:0000313" key="2">
    <source>
        <dbReference type="Proteomes" id="UP000789759"/>
    </source>
</evidence>
<dbReference type="EMBL" id="CAJVQA010015775">
    <property type="protein sequence ID" value="CAG8739212.1"/>
    <property type="molecule type" value="Genomic_DNA"/>
</dbReference>
<feature type="non-terminal residue" evidence="1">
    <location>
        <position position="405"/>
    </location>
</feature>
<protein>
    <submittedName>
        <fullName evidence="1">22286_t:CDS:1</fullName>
    </submittedName>
</protein>
<evidence type="ECO:0000313" key="1">
    <source>
        <dbReference type="EMBL" id="CAG8739212.1"/>
    </source>
</evidence>
<accession>A0A9N9IK41</accession>
<keyword evidence="2" id="KW-1185">Reference proteome</keyword>